<dbReference type="EMBL" id="QTSX02004971">
    <property type="protein sequence ID" value="KAJ9063564.1"/>
    <property type="molecule type" value="Genomic_DNA"/>
</dbReference>
<proteinExistence type="predicted"/>
<name>A0ACC2SMC8_9FUNG</name>
<reference evidence="1" key="1">
    <citation type="submission" date="2022-04" db="EMBL/GenBank/DDBJ databases">
        <title>Genome of the entomopathogenic fungus Entomophthora muscae.</title>
        <authorList>
            <person name="Elya C."/>
            <person name="Lovett B.R."/>
            <person name="Lee E."/>
            <person name="Macias A.M."/>
            <person name="Hajek A.E."/>
            <person name="De Bivort B.L."/>
            <person name="Kasson M.T."/>
            <person name="De Fine Licht H.H."/>
            <person name="Stajich J.E."/>
        </authorList>
    </citation>
    <scope>NUCLEOTIDE SEQUENCE</scope>
    <source>
        <strain evidence="1">Berkeley</strain>
    </source>
</reference>
<comment type="caution">
    <text evidence="1">The sequence shown here is derived from an EMBL/GenBank/DDBJ whole genome shotgun (WGS) entry which is preliminary data.</text>
</comment>
<sequence length="235" mass="27401">MCSYSWIGLCVFIVVSLELIWAIYLVVAFQIGEETPYKSEFRNPYLYGQYDVKDVKLSETMVLREGVFWSRNSSHFTQHHLVPLQLQHNTKCAKKEAGVMRCDTEEMRIFRWASEVKLTPVECKAYAYCQVPIHVFTTHHTHIPFKQIGRFPINGYVRKRKNITFHARLPSASGLSFRGPGSRGIWWKPLLMYFQGYSIIYTNNTTNGKRKYYNHTVTLEIEPGLIDVIYGLTDE</sequence>
<accession>A0ACC2SMC8</accession>
<evidence type="ECO:0000313" key="2">
    <source>
        <dbReference type="Proteomes" id="UP001165960"/>
    </source>
</evidence>
<organism evidence="1 2">
    <name type="scientific">Entomophthora muscae</name>
    <dbReference type="NCBI Taxonomy" id="34485"/>
    <lineage>
        <taxon>Eukaryota</taxon>
        <taxon>Fungi</taxon>
        <taxon>Fungi incertae sedis</taxon>
        <taxon>Zoopagomycota</taxon>
        <taxon>Entomophthoromycotina</taxon>
        <taxon>Entomophthoromycetes</taxon>
        <taxon>Entomophthorales</taxon>
        <taxon>Entomophthoraceae</taxon>
        <taxon>Entomophthora</taxon>
    </lineage>
</organism>
<gene>
    <name evidence="1" type="ORF">DSO57_1000139</name>
</gene>
<evidence type="ECO:0000313" key="1">
    <source>
        <dbReference type="EMBL" id="KAJ9063564.1"/>
    </source>
</evidence>
<keyword evidence="2" id="KW-1185">Reference proteome</keyword>
<dbReference type="Proteomes" id="UP001165960">
    <property type="component" value="Unassembled WGS sequence"/>
</dbReference>
<protein>
    <submittedName>
        <fullName evidence="1">Uncharacterized protein</fullName>
    </submittedName>
</protein>